<protein>
    <submittedName>
        <fullName evidence="1">Uncharacterized protein</fullName>
    </submittedName>
</protein>
<dbReference type="EMBL" id="CP003642">
    <property type="protein sequence ID" value="AFZ26276.1"/>
    <property type="molecule type" value="Genomic_DNA"/>
</dbReference>
<dbReference type="STRING" id="56107.Cylst_4173"/>
<proteinExistence type="predicted"/>
<dbReference type="GO" id="GO:0006355">
    <property type="term" value="P:regulation of DNA-templated transcription"/>
    <property type="evidence" value="ECO:0007669"/>
    <property type="project" value="InterPro"/>
</dbReference>
<dbReference type="HOGENOM" id="CLU_194391_0_0_3"/>
<reference evidence="1 2" key="1">
    <citation type="submission" date="2012-06" db="EMBL/GenBank/DDBJ databases">
        <title>Finished chromosome of genome of Cylindrospermum stagnale PCC 7417.</title>
        <authorList>
            <consortium name="US DOE Joint Genome Institute"/>
            <person name="Gugger M."/>
            <person name="Coursin T."/>
            <person name="Rippka R."/>
            <person name="Tandeau De Marsac N."/>
            <person name="Huntemann M."/>
            <person name="Wei C.-L."/>
            <person name="Han J."/>
            <person name="Detter J.C."/>
            <person name="Han C."/>
            <person name="Tapia R."/>
            <person name="Chen A."/>
            <person name="Kyrpides N."/>
            <person name="Mavromatis K."/>
            <person name="Markowitz V."/>
            <person name="Szeto E."/>
            <person name="Ivanova N."/>
            <person name="Pagani I."/>
            <person name="Pati A."/>
            <person name="Goodwin L."/>
            <person name="Nordberg H.P."/>
            <person name="Cantor M.N."/>
            <person name="Hua S.X."/>
            <person name="Woyke T."/>
            <person name="Kerfeld C.A."/>
        </authorList>
    </citation>
    <scope>NUCLEOTIDE SEQUENCE [LARGE SCALE GENOMIC DNA]</scope>
    <source>
        <strain evidence="1 2">PCC 7417</strain>
    </source>
</reference>
<accession>K9X2J2</accession>
<name>K9X2J2_9NOST</name>
<dbReference type="Gene3D" id="1.10.1220.10">
    <property type="entry name" value="Met repressor-like"/>
    <property type="match status" value="1"/>
</dbReference>
<dbReference type="SUPFAM" id="SSF47598">
    <property type="entry name" value="Ribbon-helix-helix"/>
    <property type="match status" value="1"/>
</dbReference>
<gene>
    <name evidence="1" type="ORF">Cylst_4173</name>
</gene>
<dbReference type="eggNOG" id="ENOG5033IWD">
    <property type="taxonomic scope" value="Bacteria"/>
</dbReference>
<sequence length="82" mass="9608">MSRVGGSTTIYILSYMWRNVYTSMKEKSLRFRMSERRYNKLKVYATNKEKTMTQLIEDWIDRLPSPVIDDSSAISLPNQPLG</sequence>
<dbReference type="InterPro" id="IPR013321">
    <property type="entry name" value="Arc_rbn_hlx_hlx"/>
</dbReference>
<evidence type="ECO:0000313" key="2">
    <source>
        <dbReference type="Proteomes" id="UP000010475"/>
    </source>
</evidence>
<dbReference type="Proteomes" id="UP000010475">
    <property type="component" value="Chromosome"/>
</dbReference>
<dbReference type="KEGG" id="csg:Cylst_4173"/>
<dbReference type="InterPro" id="IPR010985">
    <property type="entry name" value="Ribbon_hlx_hlx"/>
</dbReference>
<evidence type="ECO:0000313" key="1">
    <source>
        <dbReference type="EMBL" id="AFZ26276.1"/>
    </source>
</evidence>
<organism evidence="1 2">
    <name type="scientific">Cylindrospermum stagnale PCC 7417</name>
    <dbReference type="NCBI Taxonomy" id="56107"/>
    <lineage>
        <taxon>Bacteria</taxon>
        <taxon>Bacillati</taxon>
        <taxon>Cyanobacteriota</taxon>
        <taxon>Cyanophyceae</taxon>
        <taxon>Nostocales</taxon>
        <taxon>Nostocaceae</taxon>
        <taxon>Cylindrospermum</taxon>
    </lineage>
</organism>
<keyword evidence="2" id="KW-1185">Reference proteome</keyword>
<dbReference type="AlphaFoldDB" id="K9X2J2"/>